<protein>
    <submittedName>
        <fullName evidence="2">Uncharacterized protein</fullName>
    </submittedName>
</protein>
<dbReference type="EMBL" id="NMUH01000016">
    <property type="protein sequence ID" value="MQL68555.1"/>
    <property type="molecule type" value="Genomic_DNA"/>
</dbReference>
<feature type="compositionally biased region" description="Basic and acidic residues" evidence="1">
    <location>
        <begin position="178"/>
        <end position="194"/>
    </location>
</feature>
<dbReference type="AlphaFoldDB" id="A0A843TBZ5"/>
<name>A0A843TBZ5_COLES</name>
<evidence type="ECO:0000256" key="1">
    <source>
        <dbReference type="SAM" id="MobiDB-lite"/>
    </source>
</evidence>
<dbReference type="Proteomes" id="UP000652761">
    <property type="component" value="Unassembled WGS sequence"/>
</dbReference>
<organism evidence="2 3">
    <name type="scientific">Colocasia esculenta</name>
    <name type="common">Wild taro</name>
    <name type="synonym">Arum esculentum</name>
    <dbReference type="NCBI Taxonomy" id="4460"/>
    <lineage>
        <taxon>Eukaryota</taxon>
        <taxon>Viridiplantae</taxon>
        <taxon>Streptophyta</taxon>
        <taxon>Embryophyta</taxon>
        <taxon>Tracheophyta</taxon>
        <taxon>Spermatophyta</taxon>
        <taxon>Magnoliopsida</taxon>
        <taxon>Liliopsida</taxon>
        <taxon>Araceae</taxon>
        <taxon>Aroideae</taxon>
        <taxon>Colocasieae</taxon>
        <taxon>Colocasia</taxon>
    </lineage>
</organism>
<feature type="compositionally biased region" description="Polar residues" evidence="1">
    <location>
        <begin position="213"/>
        <end position="228"/>
    </location>
</feature>
<feature type="region of interest" description="Disordered" evidence="1">
    <location>
        <begin position="25"/>
        <end position="53"/>
    </location>
</feature>
<sequence length="425" mass="47997">MRRRHRPCRLQEGDICPVALPVRRRHRGVSPSSQSGVPDILLPGTSPKQGKHYTRGRGACLSCQKAIKHTNHPRIPQEHGFYAWRKPHSHEHGVLTLLTPNHKKTTSRRGRGACLGREDRASLPPREERTRLGLLVGLVVSSSRRTARTRPLHEQSDTLLSTAASTRGRHPKNAGTPRGRERERGKGEARERGEGLGCPGFKPAVLRRRHTPVSPSFNQKATVGMSSSRRQHTPRRKTTDNGQISEFEKSEGDSHLVAFTRHRQSHTDTKDVCHVCPTASGATQWEGDTDHVAFQKATYPMSQSQIEPDTDACHHTTTTTPTLRRRLGLLLRRLLVLRKLLLLLVRLVLLRLWELLDLLLVLPSLLLTRCLLPGRVLILRWLLRVLYWLLLLRSLPPRAIPPKVAWQATSVAHWLLTALLSTLLY</sequence>
<proteinExistence type="predicted"/>
<feature type="compositionally biased region" description="Basic and acidic residues" evidence="1">
    <location>
        <begin position="116"/>
        <end position="128"/>
    </location>
</feature>
<feature type="region of interest" description="Disordered" evidence="1">
    <location>
        <begin position="103"/>
        <end position="128"/>
    </location>
</feature>
<keyword evidence="3" id="KW-1185">Reference proteome</keyword>
<evidence type="ECO:0000313" key="3">
    <source>
        <dbReference type="Proteomes" id="UP000652761"/>
    </source>
</evidence>
<feature type="region of interest" description="Disordered" evidence="1">
    <location>
        <begin position="143"/>
        <end position="242"/>
    </location>
</feature>
<reference evidence="2" key="1">
    <citation type="submission" date="2017-07" db="EMBL/GenBank/DDBJ databases">
        <title>Taro Niue Genome Assembly and Annotation.</title>
        <authorList>
            <person name="Atibalentja N."/>
            <person name="Keating K."/>
            <person name="Fields C.J."/>
        </authorList>
    </citation>
    <scope>NUCLEOTIDE SEQUENCE</scope>
    <source>
        <strain evidence="2">Niue_2</strain>
        <tissue evidence="2">Leaf</tissue>
    </source>
</reference>
<gene>
    <name evidence="2" type="ORF">Taro_000795</name>
</gene>
<comment type="caution">
    <text evidence="2">The sequence shown here is derived from an EMBL/GenBank/DDBJ whole genome shotgun (WGS) entry which is preliminary data.</text>
</comment>
<evidence type="ECO:0000313" key="2">
    <source>
        <dbReference type="EMBL" id="MQL68555.1"/>
    </source>
</evidence>
<accession>A0A843TBZ5</accession>